<proteinExistence type="predicted"/>
<dbReference type="Proteomes" id="UP000194003">
    <property type="component" value="Unassembled WGS sequence"/>
</dbReference>
<keyword evidence="1" id="KW-0812">Transmembrane</keyword>
<gene>
    <name evidence="2" type="ORF">MAIT1_00721</name>
</gene>
<evidence type="ECO:0000313" key="2">
    <source>
        <dbReference type="EMBL" id="OSM00249.1"/>
    </source>
</evidence>
<keyword evidence="1" id="KW-1133">Transmembrane helix</keyword>
<feature type="transmembrane region" description="Helical" evidence="1">
    <location>
        <begin position="60"/>
        <end position="86"/>
    </location>
</feature>
<feature type="transmembrane region" description="Helical" evidence="1">
    <location>
        <begin position="93"/>
        <end position="112"/>
    </location>
</feature>
<dbReference type="AlphaFoldDB" id="A0A1Y2JZE6"/>
<feature type="transmembrane region" description="Helical" evidence="1">
    <location>
        <begin position="141"/>
        <end position="169"/>
    </location>
</feature>
<protein>
    <submittedName>
        <fullName evidence="2">Putative inner membrane protein</fullName>
    </submittedName>
</protein>
<dbReference type="EMBL" id="LVJN01000021">
    <property type="protein sequence ID" value="OSM00249.1"/>
    <property type="molecule type" value="Genomic_DNA"/>
</dbReference>
<sequence>MRLIVLLWLLLTLPMALFLGYGSDPDAWIMAHTGERMLEAGRYISSRTTGFPLMEGWMALAAWLGGGAALSNLLSVFSGVMLLLGLGQLARGGAFRHPLAVILTIALMPMMLKNGASSMDYLPAMALMTWAYAKLRDDQPYVAALLIGAACGFRPTSGLYALPAMAWILVQGGGFKLAMRVFLIAFFTGMAAFSPSLYTYGIPLSVTSDIPLAAKKLILIGGYHFLNFLGHAQSLIVWPLLAWLLWRRRAAGEKLSANPDVALHLTVIASWLLLYMLSPLEPEYLIPMLPSLIMLLDQLATGRAFVALCALLLFNHVGNIDTLGGVSGHRYVELSLKPGYLYRDIQDRRFKLSFRAAANAYHPQQPTLLMYGDLWMAPHNPAWRKHPDGDLKMLCQVDGKLCLRRPVQEREHFEKLKQMGYRMVLWSGRNWEYAATGNTIWREYVEVVDSLDDFFGRPIVGRPIQ</sequence>
<feature type="transmembrane region" description="Helical" evidence="1">
    <location>
        <begin position="222"/>
        <end position="245"/>
    </location>
</feature>
<keyword evidence="1" id="KW-0472">Membrane</keyword>
<organism evidence="2 3">
    <name type="scientific">Magnetofaba australis IT-1</name>
    <dbReference type="NCBI Taxonomy" id="1434232"/>
    <lineage>
        <taxon>Bacteria</taxon>
        <taxon>Pseudomonadati</taxon>
        <taxon>Pseudomonadota</taxon>
        <taxon>Magnetococcia</taxon>
        <taxon>Magnetococcales</taxon>
        <taxon>Magnetococcaceae</taxon>
        <taxon>Magnetofaba</taxon>
    </lineage>
</organism>
<feature type="transmembrane region" description="Helical" evidence="1">
    <location>
        <begin position="257"/>
        <end position="277"/>
    </location>
</feature>
<evidence type="ECO:0000313" key="3">
    <source>
        <dbReference type="Proteomes" id="UP000194003"/>
    </source>
</evidence>
<name>A0A1Y2JZE6_9PROT</name>
<keyword evidence="3" id="KW-1185">Reference proteome</keyword>
<accession>A0A1Y2JZE6</accession>
<reference evidence="2 3" key="1">
    <citation type="journal article" date="2016" name="BMC Genomics">
        <title>Combined genomic and structural analyses of a cultured magnetotactic bacterium reveals its niche adaptation to a dynamic environment.</title>
        <authorList>
            <person name="Araujo A.C."/>
            <person name="Morillo V."/>
            <person name="Cypriano J."/>
            <person name="Teixeira L.C."/>
            <person name="Leao P."/>
            <person name="Lyra S."/>
            <person name="Almeida L.G."/>
            <person name="Bazylinski D.A."/>
            <person name="Vasconcellos A.T."/>
            <person name="Abreu F."/>
            <person name="Lins U."/>
        </authorList>
    </citation>
    <scope>NUCLEOTIDE SEQUENCE [LARGE SCALE GENOMIC DNA]</scope>
    <source>
        <strain evidence="2 3">IT-1</strain>
    </source>
</reference>
<feature type="transmembrane region" description="Helical" evidence="1">
    <location>
        <begin position="289"/>
        <end position="314"/>
    </location>
</feature>
<evidence type="ECO:0000256" key="1">
    <source>
        <dbReference type="SAM" id="Phobius"/>
    </source>
</evidence>
<feature type="transmembrane region" description="Helical" evidence="1">
    <location>
        <begin position="181"/>
        <end position="202"/>
    </location>
</feature>
<comment type="caution">
    <text evidence="2">The sequence shown here is derived from an EMBL/GenBank/DDBJ whole genome shotgun (WGS) entry which is preliminary data.</text>
</comment>